<protein>
    <submittedName>
        <fullName evidence="1">Uncharacterized protein</fullName>
    </submittedName>
</protein>
<dbReference type="Proteomes" id="UP000069272">
    <property type="component" value="Chromosome 2R"/>
</dbReference>
<dbReference type="VEuPathDB" id="VectorBase:AALB20_033071"/>
<dbReference type="STRING" id="7167.A0A182G089"/>
<evidence type="ECO:0000313" key="1">
    <source>
        <dbReference type="EnsemblMetazoa" id="AALB015668-PA"/>
    </source>
</evidence>
<accession>A0A182G089</accession>
<keyword evidence="2" id="KW-1185">Reference proteome</keyword>
<dbReference type="EnsemblMetazoa" id="AALB015668-RA">
    <property type="protein sequence ID" value="AALB015668-PA"/>
    <property type="gene ID" value="AALB015668"/>
</dbReference>
<evidence type="ECO:0000313" key="2">
    <source>
        <dbReference type="Proteomes" id="UP000069272"/>
    </source>
</evidence>
<reference evidence="1" key="2">
    <citation type="submission" date="2022-08" db="UniProtKB">
        <authorList>
            <consortium name="EnsemblMetazoa"/>
        </authorList>
    </citation>
    <scope>IDENTIFICATION</scope>
    <source>
        <strain evidence="1">STECLA/ALBI9_A</strain>
    </source>
</reference>
<proteinExistence type="predicted"/>
<reference evidence="1 2" key="1">
    <citation type="journal article" date="2017" name="G3 (Bethesda)">
        <title>The Physical Genome Mapping of Anopheles albimanus Corrected Scaffold Misassemblies and Identified Interarm Rearrangements in Genus Anopheles.</title>
        <authorList>
            <person name="Artemov G.N."/>
            <person name="Peery A.N."/>
            <person name="Jiang X."/>
            <person name="Tu Z."/>
            <person name="Stegniy V.N."/>
            <person name="Sharakhova M.V."/>
            <person name="Sharakhov I.V."/>
        </authorList>
    </citation>
    <scope>NUCLEOTIDE SEQUENCE [LARGE SCALE GENOMIC DNA]</scope>
    <source>
        <strain evidence="1 2">ALBI9_A</strain>
    </source>
</reference>
<name>A0A182G089_ANOAL</name>
<organism evidence="1 2">
    <name type="scientific">Anopheles albimanus</name>
    <name type="common">New world malaria mosquito</name>
    <dbReference type="NCBI Taxonomy" id="7167"/>
    <lineage>
        <taxon>Eukaryota</taxon>
        <taxon>Metazoa</taxon>
        <taxon>Ecdysozoa</taxon>
        <taxon>Arthropoda</taxon>
        <taxon>Hexapoda</taxon>
        <taxon>Insecta</taxon>
        <taxon>Pterygota</taxon>
        <taxon>Neoptera</taxon>
        <taxon>Endopterygota</taxon>
        <taxon>Diptera</taxon>
        <taxon>Nematocera</taxon>
        <taxon>Culicoidea</taxon>
        <taxon>Culicidae</taxon>
        <taxon>Anophelinae</taxon>
        <taxon>Anopheles</taxon>
    </lineage>
</organism>
<dbReference type="VEuPathDB" id="VectorBase:AALB015668"/>
<dbReference type="AlphaFoldDB" id="A0A182G089"/>
<sequence>MGMGRHHQAVTIAIVLLSCCSIRSNANISPQVIATQQALYGELQLLEQSPLHSELQLPSDENPRQQSSEELRFVFQEFERQNQESLTTILQVLALVDQTLENTVLDDCSKIFDLSSLERNNAIFRQVTWPLLVQVEQLCQLLASEQLDQLETTMERVEREATIYRKRLDETQKHMRAVRGWLDGREPAGPRRLEDRVDELYSRWLEANTTVHREVPIVIDHIIGTLSSAIEESHGGINTNGEEDPTFRSIIDNFALRFKNETNELAAGLLELLDEWLDQTEELISVVSGELIRIVDRIVEIPVTAFLRGETTLDCLAEQAGCDSVNSMRIEVENIYDCFSGAGDVLSSLAIAKSLLELTEREVRVLLQGLAHCTARRSPPEMDAFVTSVLANCSDAASTILEGAGEFVTSKMNEIYNHFEDMMNFSELKMEACLYGKARELILNICSINQHYQQCNLKNASPQIVPAGPDSTPAFEEV</sequence>
<dbReference type="PROSITE" id="PS51257">
    <property type="entry name" value="PROKAR_LIPOPROTEIN"/>
    <property type="match status" value="1"/>
</dbReference>